<dbReference type="RefSeq" id="WP_184785947.1">
    <property type="nucleotide sequence ID" value="NZ_BONT01000022.1"/>
</dbReference>
<keyword evidence="2" id="KW-0223">Dioxygenase</keyword>
<dbReference type="SUPFAM" id="SSF54593">
    <property type="entry name" value="Glyoxalase/Bleomycin resistance protein/Dihydroxybiphenyl dioxygenase"/>
    <property type="match status" value="1"/>
</dbReference>
<protein>
    <submittedName>
        <fullName evidence="2">Catechol 2,3-dioxygenase-like lactoylglutathione lyase family enzyme</fullName>
    </submittedName>
</protein>
<dbReference type="EMBL" id="JACHGT010000002">
    <property type="protein sequence ID" value="MBB6033029.1"/>
    <property type="molecule type" value="Genomic_DNA"/>
</dbReference>
<dbReference type="PANTHER" id="PTHR35908">
    <property type="entry name" value="HYPOTHETICAL FUSION PROTEIN"/>
    <property type="match status" value="1"/>
</dbReference>
<gene>
    <name evidence="2" type="ORF">HNR73_000876</name>
</gene>
<dbReference type="Proteomes" id="UP000548476">
    <property type="component" value="Unassembled WGS sequence"/>
</dbReference>
<name>A0A841FK63_9ACTN</name>
<organism evidence="2 3">
    <name type="scientific">Phytomonospora endophytica</name>
    <dbReference type="NCBI Taxonomy" id="714109"/>
    <lineage>
        <taxon>Bacteria</taxon>
        <taxon>Bacillati</taxon>
        <taxon>Actinomycetota</taxon>
        <taxon>Actinomycetes</taxon>
        <taxon>Micromonosporales</taxon>
        <taxon>Micromonosporaceae</taxon>
        <taxon>Phytomonospora</taxon>
    </lineage>
</organism>
<accession>A0A841FK63</accession>
<dbReference type="PANTHER" id="PTHR35908:SF1">
    <property type="entry name" value="CONSERVED PROTEIN"/>
    <property type="match status" value="1"/>
</dbReference>
<keyword evidence="2" id="KW-0456">Lyase</keyword>
<evidence type="ECO:0000259" key="1">
    <source>
        <dbReference type="Pfam" id="PF18029"/>
    </source>
</evidence>
<keyword evidence="3" id="KW-1185">Reference proteome</keyword>
<evidence type="ECO:0000313" key="3">
    <source>
        <dbReference type="Proteomes" id="UP000548476"/>
    </source>
</evidence>
<dbReference type="InterPro" id="IPR029068">
    <property type="entry name" value="Glyas_Bleomycin-R_OHBP_Dase"/>
</dbReference>
<comment type="caution">
    <text evidence="2">The sequence shown here is derived from an EMBL/GenBank/DDBJ whole genome shotgun (WGS) entry which is preliminary data.</text>
</comment>
<proteinExistence type="predicted"/>
<dbReference type="CDD" id="cd06587">
    <property type="entry name" value="VOC"/>
    <property type="match status" value="1"/>
</dbReference>
<dbReference type="GO" id="GO:0016829">
    <property type="term" value="F:lyase activity"/>
    <property type="evidence" value="ECO:0007669"/>
    <property type="project" value="UniProtKB-KW"/>
</dbReference>
<feature type="domain" description="Glyoxalase-like" evidence="1">
    <location>
        <begin position="10"/>
        <end position="115"/>
    </location>
</feature>
<keyword evidence="2" id="KW-0560">Oxidoreductase</keyword>
<dbReference type="Gene3D" id="3.10.180.10">
    <property type="entry name" value="2,3-Dihydroxybiphenyl 1,2-Dioxygenase, domain 1"/>
    <property type="match status" value="1"/>
</dbReference>
<sequence>MSAIGKLSAVILDCPEPAVLAEFYQRLTGMAVGYRDDDLIYLGDDSGVQLGFQRVAGYTAPGWPDDAKQAHVDVSVADVEVAVKELTALGATVPEFQPGDGWTVLADPAGHLFCVSAG</sequence>
<evidence type="ECO:0000313" key="2">
    <source>
        <dbReference type="EMBL" id="MBB6033029.1"/>
    </source>
</evidence>
<reference evidence="2 3" key="1">
    <citation type="submission" date="2020-08" db="EMBL/GenBank/DDBJ databases">
        <title>Genomic Encyclopedia of Type Strains, Phase IV (KMG-IV): sequencing the most valuable type-strain genomes for metagenomic binning, comparative biology and taxonomic classification.</title>
        <authorList>
            <person name="Goeker M."/>
        </authorList>
    </citation>
    <scope>NUCLEOTIDE SEQUENCE [LARGE SCALE GENOMIC DNA]</scope>
    <source>
        <strain evidence="2 3">YIM 65646</strain>
    </source>
</reference>
<dbReference type="Pfam" id="PF18029">
    <property type="entry name" value="Glyoxalase_6"/>
    <property type="match status" value="1"/>
</dbReference>
<dbReference type="AlphaFoldDB" id="A0A841FK63"/>
<dbReference type="InterPro" id="IPR041581">
    <property type="entry name" value="Glyoxalase_6"/>
</dbReference>
<dbReference type="GO" id="GO:0051213">
    <property type="term" value="F:dioxygenase activity"/>
    <property type="evidence" value="ECO:0007669"/>
    <property type="project" value="UniProtKB-KW"/>
</dbReference>